<protein>
    <recommendedName>
        <fullName evidence="2">Transducer of regulated CREB activity C-terminal domain-containing protein</fullName>
    </recommendedName>
</protein>
<feature type="compositionally biased region" description="Polar residues" evidence="1">
    <location>
        <begin position="61"/>
        <end position="70"/>
    </location>
</feature>
<feature type="region of interest" description="Disordered" evidence="1">
    <location>
        <begin position="179"/>
        <end position="250"/>
    </location>
</feature>
<feature type="compositionally biased region" description="Low complexity" evidence="1">
    <location>
        <begin position="33"/>
        <end position="50"/>
    </location>
</feature>
<feature type="domain" description="Transducer of regulated CREB activity C-terminal" evidence="2">
    <location>
        <begin position="274"/>
        <end position="312"/>
    </location>
</feature>
<dbReference type="InterPro" id="IPR024785">
    <property type="entry name" value="TORC_C"/>
</dbReference>
<dbReference type="Pfam" id="PF12886">
    <property type="entry name" value="TORC_C"/>
    <property type="match status" value="1"/>
</dbReference>
<evidence type="ECO:0000256" key="1">
    <source>
        <dbReference type="SAM" id="MobiDB-lite"/>
    </source>
</evidence>
<dbReference type="GO" id="GO:0005634">
    <property type="term" value="C:nucleus"/>
    <property type="evidence" value="ECO:0007669"/>
    <property type="project" value="InterPro"/>
</dbReference>
<dbReference type="InterPro" id="IPR024786">
    <property type="entry name" value="TORC"/>
</dbReference>
<dbReference type="GO" id="GO:0005737">
    <property type="term" value="C:cytoplasm"/>
    <property type="evidence" value="ECO:0007669"/>
    <property type="project" value="InterPro"/>
</dbReference>
<feature type="region of interest" description="Disordered" evidence="1">
    <location>
        <begin position="33"/>
        <end position="52"/>
    </location>
</feature>
<feature type="compositionally biased region" description="Polar residues" evidence="1">
    <location>
        <begin position="204"/>
        <end position="214"/>
    </location>
</feature>
<organism evidence="3 4">
    <name type="scientific">Pseudolycoriella hygida</name>
    <dbReference type="NCBI Taxonomy" id="35572"/>
    <lineage>
        <taxon>Eukaryota</taxon>
        <taxon>Metazoa</taxon>
        <taxon>Ecdysozoa</taxon>
        <taxon>Arthropoda</taxon>
        <taxon>Hexapoda</taxon>
        <taxon>Insecta</taxon>
        <taxon>Pterygota</taxon>
        <taxon>Neoptera</taxon>
        <taxon>Endopterygota</taxon>
        <taxon>Diptera</taxon>
        <taxon>Nematocera</taxon>
        <taxon>Sciaroidea</taxon>
        <taxon>Sciaridae</taxon>
        <taxon>Pseudolycoriella</taxon>
    </lineage>
</organism>
<dbReference type="GO" id="GO:0045944">
    <property type="term" value="P:positive regulation of transcription by RNA polymerase II"/>
    <property type="evidence" value="ECO:0007669"/>
    <property type="project" value="TreeGrafter"/>
</dbReference>
<dbReference type="GO" id="GO:0008140">
    <property type="term" value="F:cAMP response element binding protein binding"/>
    <property type="evidence" value="ECO:0007669"/>
    <property type="project" value="TreeGrafter"/>
</dbReference>
<reference evidence="3" key="1">
    <citation type="submission" date="2022-07" db="EMBL/GenBank/DDBJ databases">
        <authorList>
            <person name="Trinca V."/>
            <person name="Uliana J.V.C."/>
            <person name="Torres T.T."/>
            <person name="Ward R.J."/>
            <person name="Monesi N."/>
        </authorList>
    </citation>
    <scope>NUCLEOTIDE SEQUENCE</scope>
    <source>
        <strain evidence="3">HSMRA1968</strain>
        <tissue evidence="3">Whole embryos</tissue>
    </source>
</reference>
<accession>A0A9Q0MYY0</accession>
<keyword evidence="4" id="KW-1185">Reference proteome</keyword>
<dbReference type="EMBL" id="WJQU01000002">
    <property type="protein sequence ID" value="KAJ6640538.1"/>
    <property type="molecule type" value="Genomic_DNA"/>
</dbReference>
<name>A0A9Q0MYY0_9DIPT</name>
<gene>
    <name evidence="3" type="ORF">Bhyg_05467</name>
</gene>
<evidence type="ECO:0000313" key="3">
    <source>
        <dbReference type="EMBL" id="KAJ6640538.1"/>
    </source>
</evidence>
<dbReference type="AlphaFoldDB" id="A0A9Q0MYY0"/>
<evidence type="ECO:0000313" key="4">
    <source>
        <dbReference type="Proteomes" id="UP001151699"/>
    </source>
</evidence>
<dbReference type="PANTHER" id="PTHR13589">
    <property type="entry name" value="CREB-REGULATED TRANSCRIPTION COACTIVATOR"/>
    <property type="match status" value="1"/>
</dbReference>
<feature type="compositionally biased region" description="Low complexity" evidence="1">
    <location>
        <begin position="215"/>
        <end position="244"/>
    </location>
</feature>
<feature type="compositionally biased region" description="Polar residues" evidence="1">
    <location>
        <begin position="117"/>
        <end position="130"/>
    </location>
</feature>
<feature type="region of interest" description="Disordered" evidence="1">
    <location>
        <begin position="61"/>
        <end position="130"/>
    </location>
</feature>
<comment type="caution">
    <text evidence="3">The sequence shown here is derived from an EMBL/GenBank/DDBJ whole genome shotgun (WGS) entry which is preliminary data.</text>
</comment>
<feature type="compositionally biased region" description="Low complexity" evidence="1">
    <location>
        <begin position="189"/>
        <end position="203"/>
    </location>
</feature>
<sequence>MFVQFKQKLHDSSTNLHIIKLKQKLQAIENAYHPSQSGSHHHQQPQTHQSYGNLSNQQIHYQNSQHSPPNNVLHGSHGNLTNLGNISQSNLGYRSPKCRPSPGSSPGLASSLPNSGDSNTSAPCSPASQGNNGQYDSYYLNPSIQATFEQFSLVDSPVQEYIASQSPNAQNYQYDDVNYSHLNNSMDSMQQHQPQTNTMQQQNSSNLHLSNQKMSNSNVAASQQQQQTISQQQQQQQQLNNSQAPHTPTSIPEIIFTDFSSASELSKDLFGDPLRPIDLELGTMDFAGYQMLTDPNGTMIADPTIEDSFRRDLN</sequence>
<feature type="compositionally biased region" description="Low complexity" evidence="1">
    <location>
        <begin position="100"/>
        <end position="116"/>
    </location>
</feature>
<dbReference type="OrthoDB" id="8947034at2759"/>
<dbReference type="PANTHER" id="PTHR13589:SF15">
    <property type="entry name" value="CREB-REGULATED TRANSCRIPTION COACTIVATOR, ISOFORM B"/>
    <property type="match status" value="1"/>
</dbReference>
<evidence type="ECO:0000259" key="2">
    <source>
        <dbReference type="Pfam" id="PF12886"/>
    </source>
</evidence>
<proteinExistence type="predicted"/>
<feature type="compositionally biased region" description="Polar residues" evidence="1">
    <location>
        <begin position="78"/>
        <end position="92"/>
    </location>
</feature>
<dbReference type="Proteomes" id="UP001151699">
    <property type="component" value="Chromosome B"/>
</dbReference>